<dbReference type="RefSeq" id="WP_068556407.1">
    <property type="nucleotide sequence ID" value="NZ_LOEE01000036.1"/>
</dbReference>
<proteinExistence type="predicted"/>
<gene>
    <name evidence="1" type="ORF">AN619_18430</name>
</gene>
<keyword evidence="2" id="KW-1185">Reference proteome</keyword>
<organism evidence="1 2">
    <name type="scientific">Thermotalea metallivorans</name>
    <dbReference type="NCBI Taxonomy" id="520762"/>
    <lineage>
        <taxon>Bacteria</taxon>
        <taxon>Bacillati</taxon>
        <taxon>Bacillota</taxon>
        <taxon>Clostridia</taxon>
        <taxon>Peptostreptococcales</taxon>
        <taxon>Thermotaleaceae</taxon>
        <taxon>Thermotalea</taxon>
    </lineage>
</organism>
<dbReference type="EMBL" id="LOEE01000036">
    <property type="protein sequence ID" value="KXG75278.1"/>
    <property type="molecule type" value="Genomic_DNA"/>
</dbReference>
<reference evidence="1 2" key="1">
    <citation type="submission" date="2015-12" db="EMBL/GenBank/DDBJ databases">
        <title>Draft genome sequence of the thermoanaerobe Thermotalea metallivorans, an isolate from the runoff channel of the Great Artesian Basin, Australia.</title>
        <authorList>
            <person name="Patel B.K."/>
        </authorList>
    </citation>
    <scope>NUCLEOTIDE SEQUENCE [LARGE SCALE GENOMIC DNA]</scope>
    <source>
        <strain evidence="1 2">B2-1</strain>
    </source>
</reference>
<accession>A0A140L403</accession>
<name>A0A140L403_9FIRM</name>
<dbReference type="Proteomes" id="UP000070456">
    <property type="component" value="Unassembled WGS sequence"/>
</dbReference>
<evidence type="ECO:0000313" key="1">
    <source>
        <dbReference type="EMBL" id="KXG75278.1"/>
    </source>
</evidence>
<sequence length="212" mass="24343">MRRKRTVAFLLIFILCINIFSGFINPKQPVYANTPSPYRYRLVVAYFEYWKQADGVFKWQDSQGVVHTIGTGNPNSYLVSNYTFPVALMSGNYEIEKIMNYNQYTGSWEDLNYTGGLREDEIRKFYMDSAVITNSNALIGEKNTTVSFTASFYPLSTDDAKKMSETVYRSYIAIVIKYVDSAYKEDPIQWEIDHGIRTDNITASLTGSRPLL</sequence>
<comment type="caution">
    <text evidence="1">The sequence shown here is derived from an EMBL/GenBank/DDBJ whole genome shotgun (WGS) entry which is preliminary data.</text>
</comment>
<protein>
    <submittedName>
        <fullName evidence="1">Uncharacterized protein</fullName>
    </submittedName>
</protein>
<dbReference type="AlphaFoldDB" id="A0A140L403"/>
<evidence type="ECO:0000313" key="2">
    <source>
        <dbReference type="Proteomes" id="UP000070456"/>
    </source>
</evidence>
<dbReference type="STRING" id="520762.AN619_18430"/>